<evidence type="ECO:0000256" key="5">
    <source>
        <dbReference type="SAM" id="Phobius"/>
    </source>
</evidence>
<dbReference type="Proteomes" id="UP000219799">
    <property type="component" value="Chromosome 12"/>
</dbReference>
<evidence type="ECO:0000256" key="4">
    <source>
        <dbReference type="ARBA" id="ARBA00022840"/>
    </source>
</evidence>
<dbReference type="AlphaFoldDB" id="A0A1C3L1Y3"/>
<accession>A0A1C3L1Y3</accession>
<feature type="transmembrane region" description="Helical" evidence="5">
    <location>
        <begin position="237"/>
        <end position="254"/>
    </location>
</feature>
<keyword evidence="5" id="KW-1133">Transmembrane helix</keyword>
<dbReference type="Pfam" id="PF07717">
    <property type="entry name" value="OB_NTP_bind"/>
    <property type="match status" value="1"/>
</dbReference>
<dbReference type="InterPro" id="IPR011709">
    <property type="entry name" value="DEAD-box_helicase_OB_fold"/>
</dbReference>
<dbReference type="GO" id="GO:0004386">
    <property type="term" value="F:helicase activity"/>
    <property type="evidence" value="ECO:0007669"/>
    <property type="project" value="UniProtKB-KW"/>
</dbReference>
<keyword evidence="2" id="KW-0378">Hydrolase</keyword>
<evidence type="ECO:0000313" key="8">
    <source>
        <dbReference type="Proteomes" id="UP000219799"/>
    </source>
</evidence>
<keyword evidence="5" id="KW-0472">Membrane</keyword>
<sequence length="982" mass="117136">MIIPQKDYFYPIYQFIFTANGVQNGLNKERKHHLLSDNNRDISKCTNNPSIVVKNKEILLLDKNEIDREDKRSDVLFSEKNESSISPRTVYGNETFVRKECEGSIKIKWEVLTINQILDLIYFCINTNRNIYSISELYTDIFYRLIRSTYFSKNQLNLTFRSIWMSRVFHAHFFKALVDIIINNKKIVDSSIFSLDILLCLCSYKHDKIYESLIISMFDICFNDIDKILKNINTQILFYYCFIFLEVYYPLLYLKVMKKRRNSFVKSEIIKGKLQNDETYKNRKFIRKKDNFETNEEKESSSNIIDYNLEQYRIDMNFKMIGKTKKMSNNLRESNQKNRINADKIVTSRINAIYMEDSVDTATTVDILKYLKHLWFLQQKKHADGYDIIKSRSNSLLKDKEIDKVLFLNNCENSIFSDSDMEDQKKLKFKGEKGKGDTLKKKKNALNCFFVNSAKHSLVPDDYKDEIDDLQIIDRNHVNNANYEINKKLEEWKDVVEKLEKINNVISIFIFNILNYSSFNNYEAKQRRTKEFQHNQIYYLKERCSNYLEMSITLIKKLYEDKKRTDQNILIYLNNEYEIDVVKRGLRNKNIESTHIEIIYDAYRDDIDLYELKNKIIIVKDVVFYFYNKFKNVKYMIDTCFMKDKIYDYDLNVTNEFTVLCSKSICEERRLACNSSICFRLITLNDYMDLLDEFPIPEILKKDIFYNIYFLKTIGIKNICSFDFVTAPMLKSLKRCFELFYILKLMDIDGNIIDKKLSLLICYLPLKFKYSIFLLNSIRYKCVGEVSIIISMLINEPIFLYNSKNVNRLKTMRLSLMAEESDILSYYNIFQNFEMAKNKKSFCNDNFLVYRSIKKATKFFIKLKRILHDFGIDMERSNNIEFIFKAKISAFFYNVSKVVKDNKYELLNKRSGPRLFHLDSLSVLNEREEAKRKFIVYTDAYSNNESRIFIRHASIIDPSWLTNVCPSYFSNQHEQKFEEVQT</sequence>
<dbReference type="PANTHER" id="PTHR18934:SF91">
    <property type="entry name" value="PRE-MRNA-SPLICING FACTOR ATP-DEPENDENT RNA HELICASE PRP16"/>
    <property type="match status" value="1"/>
</dbReference>
<evidence type="ECO:0000256" key="3">
    <source>
        <dbReference type="ARBA" id="ARBA00022806"/>
    </source>
</evidence>
<keyword evidence="4" id="KW-0067">ATP-binding</keyword>
<name>A0A1C3L1Y3_PLAMA</name>
<evidence type="ECO:0000313" key="7">
    <source>
        <dbReference type="EMBL" id="SBT80555.1"/>
    </source>
</evidence>
<dbReference type="Gene3D" id="3.40.50.300">
    <property type="entry name" value="P-loop containing nucleotide triphosphate hydrolases"/>
    <property type="match status" value="1"/>
</dbReference>
<dbReference type="VEuPathDB" id="PlasmoDB:PmUG01_12080100"/>
<evidence type="ECO:0000256" key="1">
    <source>
        <dbReference type="ARBA" id="ARBA00022741"/>
    </source>
</evidence>
<feature type="domain" description="DEAD-box helicase OB fold" evidence="6">
    <location>
        <begin position="888"/>
        <end position="968"/>
    </location>
</feature>
<keyword evidence="1" id="KW-0547">Nucleotide-binding</keyword>
<reference evidence="7 8" key="1">
    <citation type="submission" date="2016-06" db="EMBL/GenBank/DDBJ databases">
        <authorList>
            <consortium name="Pathogen Informatics"/>
        </authorList>
    </citation>
    <scope>NUCLEOTIDE SEQUENCE [LARGE SCALE GENOMIC DNA]</scope>
    <source>
        <strain evidence="7">PmlGA01</strain>
    </source>
</reference>
<evidence type="ECO:0000256" key="2">
    <source>
        <dbReference type="ARBA" id="ARBA00022801"/>
    </source>
</evidence>
<evidence type="ECO:0000259" key="6">
    <source>
        <dbReference type="Pfam" id="PF07717"/>
    </source>
</evidence>
<dbReference type="InterPro" id="IPR027417">
    <property type="entry name" value="P-loop_NTPase"/>
</dbReference>
<keyword evidence="3" id="KW-0347">Helicase</keyword>
<dbReference type="GO" id="GO:0016787">
    <property type="term" value="F:hydrolase activity"/>
    <property type="evidence" value="ECO:0007669"/>
    <property type="project" value="UniProtKB-KW"/>
</dbReference>
<protein>
    <recommendedName>
        <fullName evidence="6">DEAD-box helicase OB fold domain-containing protein</fullName>
    </recommendedName>
</protein>
<organism evidence="7 8">
    <name type="scientific">Plasmodium malariae</name>
    <dbReference type="NCBI Taxonomy" id="5858"/>
    <lineage>
        <taxon>Eukaryota</taxon>
        <taxon>Sar</taxon>
        <taxon>Alveolata</taxon>
        <taxon>Apicomplexa</taxon>
        <taxon>Aconoidasida</taxon>
        <taxon>Haemosporida</taxon>
        <taxon>Plasmodiidae</taxon>
        <taxon>Plasmodium</taxon>
        <taxon>Plasmodium (Plasmodium)</taxon>
    </lineage>
</organism>
<dbReference type="GO" id="GO:0003723">
    <property type="term" value="F:RNA binding"/>
    <property type="evidence" value="ECO:0007669"/>
    <property type="project" value="TreeGrafter"/>
</dbReference>
<gene>
    <name evidence="7" type="primary">PmlGA01_120072200</name>
    <name evidence="7" type="ORF">PMLGA01_120072200</name>
</gene>
<dbReference type="EMBL" id="LT594500">
    <property type="protein sequence ID" value="SBT80555.1"/>
    <property type="molecule type" value="Genomic_DNA"/>
</dbReference>
<dbReference type="PANTHER" id="PTHR18934">
    <property type="entry name" value="ATP-DEPENDENT RNA HELICASE"/>
    <property type="match status" value="1"/>
</dbReference>
<keyword evidence="5" id="KW-0812">Transmembrane</keyword>
<dbReference type="GO" id="GO:0005524">
    <property type="term" value="F:ATP binding"/>
    <property type="evidence" value="ECO:0007669"/>
    <property type="project" value="UniProtKB-KW"/>
</dbReference>
<proteinExistence type="predicted"/>
<dbReference type="SUPFAM" id="SSF52540">
    <property type="entry name" value="P-loop containing nucleoside triphosphate hydrolases"/>
    <property type="match status" value="1"/>
</dbReference>